<keyword evidence="1" id="KW-0472">Membrane</keyword>
<reference evidence="3 4" key="1">
    <citation type="submission" date="2016-10" db="EMBL/GenBank/DDBJ databases">
        <authorList>
            <person name="de Groot N.N."/>
        </authorList>
    </citation>
    <scope>NUCLEOTIDE SEQUENCE [LARGE SCALE GENOMIC DNA]</scope>
    <source>
        <strain evidence="3 4">DSM 26656</strain>
    </source>
</reference>
<keyword evidence="4" id="KW-1185">Reference proteome</keyword>
<protein>
    <recommendedName>
        <fullName evidence="2">Flavinylation-associated cytochrome domain-containing protein</fullName>
    </recommendedName>
</protein>
<feature type="transmembrane region" description="Helical" evidence="1">
    <location>
        <begin position="12"/>
        <end position="31"/>
    </location>
</feature>
<dbReference type="InterPro" id="IPR025517">
    <property type="entry name" value="DUF4405"/>
</dbReference>
<evidence type="ECO:0000313" key="3">
    <source>
        <dbReference type="EMBL" id="SEG16366.1"/>
    </source>
</evidence>
<name>A0A1H5XYM0_9HYPH</name>
<feature type="domain" description="Flavinylation-associated cytochrome" evidence="2">
    <location>
        <begin position="79"/>
        <end position="136"/>
    </location>
</feature>
<feature type="transmembrane region" description="Helical" evidence="1">
    <location>
        <begin position="158"/>
        <end position="178"/>
    </location>
</feature>
<feature type="transmembrane region" description="Helical" evidence="1">
    <location>
        <begin position="198"/>
        <end position="220"/>
    </location>
</feature>
<sequence length="236" mass="26230">MLEKPRVNRRFILRLTLDFIAATLLVIALAYDWLDNLSHEVIGTAMFLLIIGHNIFNRRWYGAIPRMRRDARSTTNLAVTVLLAATMIALLVTSLMISRSVFSVLPPSGGFTTRQIHALAGYWGLIIVSVHVGLRWSLIMATMGKLAGFSTRNPLRTAALRVIATTIAAYGLYSWRAIELWSKLTATVTMGFLDFEFAALPFFIHLASIAGLCVLAAHYASNIIRRRTHAVQSATK</sequence>
<evidence type="ECO:0000259" key="2">
    <source>
        <dbReference type="Pfam" id="PF14358"/>
    </source>
</evidence>
<keyword evidence="1" id="KW-0812">Transmembrane</keyword>
<evidence type="ECO:0000256" key="1">
    <source>
        <dbReference type="SAM" id="Phobius"/>
    </source>
</evidence>
<proteinExistence type="predicted"/>
<evidence type="ECO:0000313" key="4">
    <source>
        <dbReference type="Proteomes" id="UP000236743"/>
    </source>
</evidence>
<dbReference type="Pfam" id="PF14358">
    <property type="entry name" value="DUF4405"/>
    <property type="match status" value="1"/>
</dbReference>
<organism evidence="3 4">
    <name type="scientific">Bosea lathyri</name>
    <dbReference type="NCBI Taxonomy" id="1036778"/>
    <lineage>
        <taxon>Bacteria</taxon>
        <taxon>Pseudomonadati</taxon>
        <taxon>Pseudomonadota</taxon>
        <taxon>Alphaproteobacteria</taxon>
        <taxon>Hyphomicrobiales</taxon>
        <taxon>Boseaceae</taxon>
        <taxon>Bosea</taxon>
    </lineage>
</organism>
<feature type="transmembrane region" description="Helical" evidence="1">
    <location>
        <begin position="77"/>
        <end position="97"/>
    </location>
</feature>
<accession>A0A1H5XYM0</accession>
<keyword evidence="1" id="KW-1133">Transmembrane helix</keyword>
<dbReference type="Proteomes" id="UP000236743">
    <property type="component" value="Unassembled WGS sequence"/>
</dbReference>
<feature type="transmembrane region" description="Helical" evidence="1">
    <location>
        <begin position="37"/>
        <end position="56"/>
    </location>
</feature>
<dbReference type="AlphaFoldDB" id="A0A1H5XYM0"/>
<dbReference type="EMBL" id="FNUY01000003">
    <property type="protein sequence ID" value="SEG16366.1"/>
    <property type="molecule type" value="Genomic_DNA"/>
</dbReference>
<gene>
    <name evidence="3" type="ORF">SAMN04488115_103434</name>
</gene>
<feature type="transmembrane region" description="Helical" evidence="1">
    <location>
        <begin position="117"/>
        <end position="138"/>
    </location>
</feature>